<dbReference type="RefSeq" id="WP_069432389.1">
    <property type="nucleotide sequence ID" value="NZ_MEHA01000043.1"/>
</dbReference>
<reference evidence="2 3" key="1">
    <citation type="submission" date="2016-08" db="EMBL/GenBank/DDBJ databases">
        <authorList>
            <person name="Seilhamer J.J."/>
        </authorList>
    </citation>
    <scope>NUCLEOTIDE SEQUENCE [LARGE SCALE GENOMIC DNA]</scope>
    <source>
        <strain evidence="2 3">NML150140-1</strain>
    </source>
</reference>
<proteinExistence type="predicted"/>
<dbReference type="Proteomes" id="UP000094271">
    <property type="component" value="Unassembled WGS sequence"/>
</dbReference>
<dbReference type="AlphaFoldDB" id="A0A1E3U6W3"/>
<dbReference type="InterPro" id="IPR050855">
    <property type="entry name" value="NDM-1-like"/>
</dbReference>
<dbReference type="InterPro" id="IPR036866">
    <property type="entry name" value="RibonucZ/Hydroxyglut_hydro"/>
</dbReference>
<evidence type="ECO:0000313" key="3">
    <source>
        <dbReference type="Proteomes" id="UP000094271"/>
    </source>
</evidence>
<organism evidence="2 3">
    <name type="scientific">Eisenbergiella tayi</name>
    <dbReference type="NCBI Taxonomy" id="1432052"/>
    <lineage>
        <taxon>Bacteria</taxon>
        <taxon>Bacillati</taxon>
        <taxon>Bacillota</taxon>
        <taxon>Clostridia</taxon>
        <taxon>Lachnospirales</taxon>
        <taxon>Lachnospiraceae</taxon>
        <taxon>Eisenbergiella</taxon>
    </lineage>
</organism>
<accession>A0A1E3U6W3</accession>
<comment type="caution">
    <text evidence="2">The sequence shown here is derived from an EMBL/GenBank/DDBJ whole genome shotgun (WGS) entry which is preliminary data.</text>
</comment>
<protein>
    <recommendedName>
        <fullName evidence="1">Metallo-beta-lactamase domain-containing protein</fullName>
    </recommendedName>
</protein>
<dbReference type="SMART" id="SM00849">
    <property type="entry name" value="Lactamase_B"/>
    <property type="match status" value="1"/>
</dbReference>
<dbReference type="EMBL" id="MEHA01000043">
    <property type="protein sequence ID" value="ODR39313.1"/>
    <property type="molecule type" value="Genomic_DNA"/>
</dbReference>
<dbReference type="SUPFAM" id="SSF56281">
    <property type="entry name" value="Metallo-hydrolase/oxidoreductase"/>
    <property type="match status" value="1"/>
</dbReference>
<dbReference type="InterPro" id="IPR001279">
    <property type="entry name" value="Metallo-B-lactamas"/>
</dbReference>
<sequence>MSEHIILQNKFFTADRLENGVIRITGLAGELCYLIEGSERALLIDGLSGVGSLRAFVRELTELPVTMAATHGHIDHVGAGWEYGELFIHPDDIALMYTPMHSSVERRLEFTGANPMGLEKRTEVKESDVPVAHGIKTYPVYDGDVFDLGGTRIEVIGVPGHTYGSLVFLDREKRVIYSGDACNMNTLLNLAGSTTIEEYLESLHHFKTFQKDFDVMYGGHGREAVPNSIIDDAIAMCNRILEEQDEAVPVDFGEGAFLASDRGADYMPKCGGQCNIMYRKDMLHKRSHPEIQGVPNYYR</sequence>
<feature type="domain" description="Metallo-beta-lactamase" evidence="1">
    <location>
        <begin position="29"/>
        <end position="220"/>
    </location>
</feature>
<dbReference type="PANTHER" id="PTHR42951:SF22">
    <property type="entry name" value="METALLO BETA-LACTAMASE SUPERFAMILY LIPOPROTEIN"/>
    <property type="match status" value="1"/>
</dbReference>
<name>A0A1E3U6W3_9FIRM</name>
<gene>
    <name evidence="2" type="ORF">BEI59_33340</name>
</gene>
<dbReference type="Pfam" id="PF00753">
    <property type="entry name" value="Lactamase_B"/>
    <property type="match status" value="1"/>
</dbReference>
<evidence type="ECO:0000313" key="2">
    <source>
        <dbReference type="EMBL" id="ODR39313.1"/>
    </source>
</evidence>
<dbReference type="Gene3D" id="3.60.15.10">
    <property type="entry name" value="Ribonuclease Z/Hydroxyacylglutathione hydrolase-like"/>
    <property type="match status" value="1"/>
</dbReference>
<evidence type="ECO:0000259" key="1">
    <source>
        <dbReference type="SMART" id="SM00849"/>
    </source>
</evidence>
<dbReference type="PANTHER" id="PTHR42951">
    <property type="entry name" value="METALLO-BETA-LACTAMASE DOMAIN-CONTAINING"/>
    <property type="match status" value="1"/>
</dbReference>